<proteinExistence type="inferred from homology"/>
<dbReference type="GO" id="GO:0042158">
    <property type="term" value="P:lipoprotein biosynthetic process"/>
    <property type="evidence" value="ECO:0007669"/>
    <property type="project" value="InterPro"/>
</dbReference>
<keyword evidence="10" id="KW-1185">Reference proteome</keyword>
<evidence type="ECO:0000313" key="10">
    <source>
        <dbReference type="Proteomes" id="UP001071230"/>
    </source>
</evidence>
<feature type="transmembrane region" description="Helical" evidence="7">
    <location>
        <begin position="158"/>
        <end position="177"/>
    </location>
</feature>
<feature type="transmembrane region" description="Helical" evidence="7">
    <location>
        <begin position="12"/>
        <end position="30"/>
    </location>
</feature>
<evidence type="ECO:0000256" key="3">
    <source>
        <dbReference type="ARBA" id="ARBA00022679"/>
    </source>
</evidence>
<evidence type="ECO:0000256" key="5">
    <source>
        <dbReference type="ARBA" id="ARBA00022989"/>
    </source>
</evidence>
<dbReference type="EMBL" id="CDGJ01000078">
    <property type="protein sequence ID" value="CEJ08240.1"/>
    <property type="molecule type" value="Genomic_DNA"/>
</dbReference>
<keyword evidence="5 7" id="KW-1133">Transmembrane helix</keyword>
<evidence type="ECO:0000256" key="7">
    <source>
        <dbReference type="SAM" id="Phobius"/>
    </source>
</evidence>
<dbReference type="InterPro" id="IPR001640">
    <property type="entry name" value="Lgt"/>
</dbReference>
<keyword evidence="6 7" id="KW-0472">Membrane</keyword>
<reference evidence="9" key="1">
    <citation type="submission" date="2014-11" db="EMBL/GenBank/DDBJ databases">
        <authorList>
            <person name="Hornung B.V."/>
        </authorList>
    </citation>
    <scope>NUCLEOTIDE SEQUENCE</scope>
    <source>
        <strain evidence="9">INE</strain>
    </source>
</reference>
<dbReference type="EC" id="2.4.99.-" evidence="9"/>
<accession>A0A8S0XC29</accession>
<dbReference type="Proteomes" id="UP001071230">
    <property type="component" value="Unassembled WGS sequence"/>
</dbReference>
<evidence type="ECO:0000313" key="9">
    <source>
        <dbReference type="EMBL" id="CEJ08240.1"/>
    </source>
</evidence>
<dbReference type="GO" id="GO:0005886">
    <property type="term" value="C:plasma membrane"/>
    <property type="evidence" value="ECO:0007669"/>
    <property type="project" value="InterPro"/>
</dbReference>
<evidence type="ECO:0000256" key="1">
    <source>
        <dbReference type="ARBA" id="ARBA00007150"/>
    </source>
</evidence>
<dbReference type="Proteomes" id="UP000836597">
    <property type="component" value="Chromosome"/>
</dbReference>
<dbReference type="EMBL" id="LR746496">
    <property type="protein sequence ID" value="CAA7601916.1"/>
    <property type="molecule type" value="Genomic_DNA"/>
</dbReference>
<comment type="similarity">
    <text evidence="1">Belongs to the Lgt family.</text>
</comment>
<feature type="transmembrane region" description="Helical" evidence="7">
    <location>
        <begin position="189"/>
        <end position="210"/>
    </location>
</feature>
<evidence type="ECO:0000313" key="8">
    <source>
        <dbReference type="EMBL" id="CAA7601916.1"/>
    </source>
</evidence>
<dbReference type="GO" id="GO:0008961">
    <property type="term" value="F:phosphatidylglycerol-prolipoprotein diacylglyceryl transferase activity"/>
    <property type="evidence" value="ECO:0007669"/>
    <property type="project" value="InterPro"/>
</dbReference>
<feature type="transmembrane region" description="Helical" evidence="7">
    <location>
        <begin position="83"/>
        <end position="103"/>
    </location>
</feature>
<evidence type="ECO:0000256" key="4">
    <source>
        <dbReference type="ARBA" id="ARBA00022692"/>
    </source>
</evidence>
<feature type="transmembrane region" description="Helical" evidence="7">
    <location>
        <begin position="216"/>
        <end position="233"/>
    </location>
</feature>
<reference evidence="8" key="2">
    <citation type="submission" date="2020-01" db="EMBL/GenBank/DDBJ databases">
        <authorList>
            <person name="Hornung B."/>
        </authorList>
    </citation>
    <scope>NUCLEOTIDE SEQUENCE</scope>
    <source>
        <strain evidence="8">PacBioINE</strain>
    </source>
</reference>
<protein>
    <submittedName>
        <fullName evidence="8">Prolipoprotein diacylglyceryl transferase</fullName>
        <ecNumber evidence="8">2.4.-.-</ecNumber>
        <ecNumber evidence="9">2.4.99.-</ecNumber>
    </submittedName>
</protein>
<evidence type="ECO:0000256" key="6">
    <source>
        <dbReference type="ARBA" id="ARBA00023136"/>
    </source>
</evidence>
<dbReference type="RefSeq" id="WP_240985378.1">
    <property type="nucleotide sequence ID" value="NZ_CDGJ01000078.1"/>
</dbReference>
<gene>
    <name evidence="8" type="ORF">DEACI_2587</name>
    <name evidence="9" type="ORF">DEACI_2715</name>
</gene>
<organism evidence="8">
    <name type="scientific">Acididesulfobacillus acetoxydans</name>
    <dbReference type="NCBI Taxonomy" id="1561005"/>
    <lineage>
        <taxon>Bacteria</taxon>
        <taxon>Bacillati</taxon>
        <taxon>Bacillota</taxon>
        <taxon>Clostridia</taxon>
        <taxon>Eubacteriales</taxon>
        <taxon>Peptococcaceae</taxon>
        <taxon>Acididesulfobacillus</taxon>
    </lineage>
</organism>
<keyword evidence="3 8" id="KW-0808">Transferase</keyword>
<keyword evidence="2" id="KW-1003">Cell membrane</keyword>
<evidence type="ECO:0000256" key="2">
    <source>
        <dbReference type="ARBA" id="ARBA00022475"/>
    </source>
</evidence>
<keyword evidence="8" id="KW-0328">Glycosyltransferase</keyword>
<dbReference type="Pfam" id="PF01790">
    <property type="entry name" value="LGT"/>
    <property type="match status" value="1"/>
</dbReference>
<dbReference type="PANTHER" id="PTHR30589">
    <property type="entry name" value="PROLIPOPROTEIN DIACYLGLYCERYL TRANSFERASE"/>
    <property type="match status" value="1"/>
</dbReference>
<name>A0A8S0XC29_9FIRM</name>
<sequence>MNPILFHYGGFAVHYSEVIYAGSFIVSYFLSFRRARTLGFTDPEWERALLYYAAAGLLGSRGGYILTHVTMFEGRWAEVLTPWPGAFTLWGALLGFLAAAQILRHIRRDRPGRSLDVLAPIFPLFLGLAEWGLFTEGEGWGRSARGFLALQQGGVARYPLWLGYSLWFLLTAGALAFRTPKREGTSFAYLSASLGLATLAFTPFTLLYGNAAERCVWGSLAVCAGLGYVFFQAKRPAAALRERKW</sequence>
<dbReference type="KEGG" id="aacx:DEACI_2587"/>
<keyword evidence="4 7" id="KW-0812">Transmembrane</keyword>
<dbReference type="EC" id="2.4.-.-" evidence="8"/>
<feature type="transmembrane region" description="Helical" evidence="7">
    <location>
        <begin position="50"/>
        <end position="71"/>
    </location>
</feature>
<dbReference type="AlphaFoldDB" id="A0A8S0XC29"/>
<feature type="transmembrane region" description="Helical" evidence="7">
    <location>
        <begin position="115"/>
        <end position="134"/>
    </location>
</feature>
<dbReference type="PANTHER" id="PTHR30589:SF0">
    <property type="entry name" value="PHOSPHATIDYLGLYCEROL--PROLIPOPROTEIN DIACYLGLYCERYL TRANSFERASE"/>
    <property type="match status" value="1"/>
</dbReference>